<evidence type="ECO:0000256" key="7">
    <source>
        <dbReference type="ARBA" id="ARBA00023295"/>
    </source>
</evidence>
<dbReference type="InterPro" id="IPR001701">
    <property type="entry name" value="Glyco_hydro_9"/>
</dbReference>
<evidence type="ECO:0000256" key="2">
    <source>
        <dbReference type="ARBA" id="ARBA00007072"/>
    </source>
</evidence>
<reference evidence="10" key="1">
    <citation type="submission" date="2023-02" db="EMBL/GenBank/DDBJ databases">
        <title>Genome of toxic invasive species Heracleum sosnowskyi carries increased number of genes despite the absence of recent whole-genome duplications.</title>
        <authorList>
            <person name="Schelkunov M."/>
            <person name="Shtratnikova V."/>
            <person name="Makarenko M."/>
            <person name="Klepikova A."/>
            <person name="Omelchenko D."/>
            <person name="Novikova G."/>
            <person name="Obukhova E."/>
            <person name="Bogdanov V."/>
            <person name="Penin A."/>
            <person name="Logacheva M."/>
        </authorList>
    </citation>
    <scope>NUCLEOTIDE SEQUENCE</scope>
    <source>
        <strain evidence="10">Hsosn_3</strain>
        <tissue evidence="10">Leaf</tissue>
    </source>
</reference>
<comment type="similarity">
    <text evidence="2">Belongs to the glycosyl hydrolase 9 (cellulase E) family.</text>
</comment>
<evidence type="ECO:0000256" key="3">
    <source>
        <dbReference type="ARBA" id="ARBA00012601"/>
    </source>
</evidence>
<dbReference type="EC" id="3.2.1.4" evidence="3"/>
<keyword evidence="6" id="KW-0119">Carbohydrate metabolism</keyword>
<dbReference type="AlphaFoldDB" id="A0AAD8IP23"/>
<dbReference type="EMBL" id="JAUIZM010000004">
    <property type="protein sequence ID" value="KAK1389180.1"/>
    <property type="molecule type" value="Genomic_DNA"/>
</dbReference>
<protein>
    <recommendedName>
        <fullName evidence="3">cellulase</fullName>
        <ecNumber evidence="3">3.2.1.4</ecNumber>
    </recommendedName>
</protein>
<comment type="catalytic activity">
    <reaction evidence="1">
        <text>Endohydrolysis of (1-&gt;4)-beta-D-glucosidic linkages in cellulose, lichenin and cereal beta-D-glucans.</text>
        <dbReference type="EC" id="3.2.1.4"/>
    </reaction>
</comment>
<evidence type="ECO:0000256" key="4">
    <source>
        <dbReference type="ARBA" id="ARBA00022801"/>
    </source>
</evidence>
<name>A0AAD8IP23_9APIA</name>
<keyword evidence="7" id="KW-0326">Glycosidase</keyword>
<feature type="domain" description="Glycoside hydrolase family 9" evidence="9">
    <location>
        <begin position="7"/>
        <end position="95"/>
    </location>
</feature>
<keyword evidence="8" id="KW-0624">Polysaccharide degradation</keyword>
<dbReference type="Pfam" id="PF00759">
    <property type="entry name" value="Glyco_hydro_9"/>
    <property type="match status" value="1"/>
</dbReference>
<evidence type="ECO:0000256" key="8">
    <source>
        <dbReference type="ARBA" id="ARBA00023326"/>
    </source>
</evidence>
<evidence type="ECO:0000256" key="1">
    <source>
        <dbReference type="ARBA" id="ARBA00000966"/>
    </source>
</evidence>
<accession>A0AAD8IP23</accession>
<evidence type="ECO:0000256" key="6">
    <source>
        <dbReference type="ARBA" id="ARBA00023277"/>
    </source>
</evidence>
<evidence type="ECO:0000259" key="9">
    <source>
        <dbReference type="Pfam" id="PF00759"/>
    </source>
</evidence>
<reference evidence="10" key="2">
    <citation type="submission" date="2023-05" db="EMBL/GenBank/DDBJ databases">
        <authorList>
            <person name="Schelkunov M.I."/>
        </authorList>
    </citation>
    <scope>NUCLEOTIDE SEQUENCE</scope>
    <source>
        <strain evidence="10">Hsosn_3</strain>
        <tissue evidence="10">Leaf</tissue>
    </source>
</reference>
<keyword evidence="5" id="KW-0136">Cellulose degradation</keyword>
<evidence type="ECO:0000256" key="5">
    <source>
        <dbReference type="ARBA" id="ARBA00023001"/>
    </source>
</evidence>
<dbReference type="InterPro" id="IPR008928">
    <property type="entry name" value="6-hairpin_glycosidase_sf"/>
</dbReference>
<sequence length="244" mass="27184">MLHGKSDPSKNLVGGYYDVGDAIKFNFPQSFAMTMLSWSVIEYSAKYEAAWELNHIKDVIKWGTDYLLKTFNSSADTINCLVTQSNNKIDHKEGYKVPSVSMVPNFIGGKFVESLSSTSTDVINPGTQEVVSQVHVTTTYSICSKTCLAVMAKYATYSSSTCYVQISRTYSKRHFEVGDHDIDEPMPKLKLISESSRTVGLRKDEDNISGPMGGVTMKSVVEEERDEAHLTVLLNNTEVEPYVM</sequence>
<dbReference type="GO" id="GO:0030245">
    <property type="term" value="P:cellulose catabolic process"/>
    <property type="evidence" value="ECO:0007669"/>
    <property type="project" value="UniProtKB-KW"/>
</dbReference>
<keyword evidence="4" id="KW-0378">Hydrolase</keyword>
<dbReference type="Proteomes" id="UP001237642">
    <property type="component" value="Unassembled WGS sequence"/>
</dbReference>
<evidence type="ECO:0000313" key="10">
    <source>
        <dbReference type="EMBL" id="KAK1389180.1"/>
    </source>
</evidence>
<dbReference type="PANTHER" id="PTHR22298">
    <property type="entry name" value="ENDO-1,4-BETA-GLUCANASE"/>
    <property type="match status" value="1"/>
</dbReference>
<organism evidence="10 11">
    <name type="scientific">Heracleum sosnowskyi</name>
    <dbReference type="NCBI Taxonomy" id="360622"/>
    <lineage>
        <taxon>Eukaryota</taxon>
        <taxon>Viridiplantae</taxon>
        <taxon>Streptophyta</taxon>
        <taxon>Embryophyta</taxon>
        <taxon>Tracheophyta</taxon>
        <taxon>Spermatophyta</taxon>
        <taxon>Magnoliopsida</taxon>
        <taxon>eudicotyledons</taxon>
        <taxon>Gunneridae</taxon>
        <taxon>Pentapetalae</taxon>
        <taxon>asterids</taxon>
        <taxon>campanulids</taxon>
        <taxon>Apiales</taxon>
        <taxon>Apiaceae</taxon>
        <taxon>Apioideae</taxon>
        <taxon>apioid superclade</taxon>
        <taxon>Tordylieae</taxon>
        <taxon>Tordyliinae</taxon>
        <taxon>Heracleum</taxon>
    </lineage>
</organism>
<dbReference type="InterPro" id="IPR012341">
    <property type="entry name" value="6hp_glycosidase-like_sf"/>
</dbReference>
<comment type="caution">
    <text evidence="10">The sequence shown here is derived from an EMBL/GenBank/DDBJ whole genome shotgun (WGS) entry which is preliminary data.</text>
</comment>
<dbReference type="Gene3D" id="1.50.10.10">
    <property type="match status" value="1"/>
</dbReference>
<keyword evidence="11" id="KW-1185">Reference proteome</keyword>
<dbReference type="GO" id="GO:0008810">
    <property type="term" value="F:cellulase activity"/>
    <property type="evidence" value="ECO:0007669"/>
    <property type="project" value="UniProtKB-EC"/>
</dbReference>
<evidence type="ECO:0000313" key="11">
    <source>
        <dbReference type="Proteomes" id="UP001237642"/>
    </source>
</evidence>
<gene>
    <name evidence="10" type="ORF">POM88_017358</name>
</gene>
<dbReference type="SUPFAM" id="SSF48208">
    <property type="entry name" value="Six-hairpin glycosidases"/>
    <property type="match status" value="1"/>
</dbReference>
<proteinExistence type="inferred from homology"/>